<proteinExistence type="predicted"/>
<accession>A0A2T2WCF4</accession>
<evidence type="ECO:0000313" key="2">
    <source>
        <dbReference type="EMBL" id="PSR19910.1"/>
    </source>
</evidence>
<organism evidence="2 3">
    <name type="scientific">Sulfobacillus acidophilus</name>
    <dbReference type="NCBI Taxonomy" id="53633"/>
    <lineage>
        <taxon>Bacteria</taxon>
        <taxon>Bacillati</taxon>
        <taxon>Bacillota</taxon>
        <taxon>Clostridia</taxon>
        <taxon>Eubacteriales</taxon>
        <taxon>Clostridiales Family XVII. Incertae Sedis</taxon>
        <taxon>Sulfobacillus</taxon>
    </lineage>
</organism>
<evidence type="ECO:0000259" key="1">
    <source>
        <dbReference type="Pfam" id="PF13358"/>
    </source>
</evidence>
<dbReference type="InterPro" id="IPR036397">
    <property type="entry name" value="RNaseH_sf"/>
</dbReference>
<comment type="caution">
    <text evidence="2">The sequence shown here is derived from an EMBL/GenBank/DDBJ whole genome shotgun (WGS) entry which is preliminary data.</text>
</comment>
<protein>
    <recommendedName>
        <fullName evidence="1">Tc1-like transposase DDE domain-containing protein</fullName>
    </recommendedName>
</protein>
<dbReference type="InterPro" id="IPR038717">
    <property type="entry name" value="Tc1-like_DDE_dom"/>
</dbReference>
<dbReference type="InterPro" id="IPR012337">
    <property type="entry name" value="RNaseH-like_sf"/>
</dbReference>
<dbReference type="Proteomes" id="UP000241848">
    <property type="component" value="Unassembled WGS sequence"/>
</dbReference>
<feature type="domain" description="Tc1-like transposase DDE" evidence="1">
    <location>
        <begin position="11"/>
        <end position="108"/>
    </location>
</feature>
<evidence type="ECO:0000313" key="3">
    <source>
        <dbReference type="Proteomes" id="UP000241848"/>
    </source>
</evidence>
<dbReference type="AlphaFoldDB" id="A0A2T2WCF4"/>
<sequence>MRARRYWAPSPATGQIVIREADPATAETFPAFLDTLRAAFPDKTIHLVLDNAKIHHAKVLQPYLTDHPELDLRFLPPYSPNLNNTERLWKWLREQVILNTYFPNLDAIRHAIARFLSYLATVPEEIQSRLGRLPE</sequence>
<dbReference type="NCBIfam" id="NF033545">
    <property type="entry name" value="transpos_IS630"/>
    <property type="match status" value="1"/>
</dbReference>
<dbReference type="Pfam" id="PF13358">
    <property type="entry name" value="DDE_3"/>
    <property type="match status" value="1"/>
</dbReference>
<dbReference type="EMBL" id="PXYV01000117">
    <property type="protein sequence ID" value="PSR19910.1"/>
    <property type="molecule type" value="Genomic_DNA"/>
</dbReference>
<dbReference type="GO" id="GO:0003676">
    <property type="term" value="F:nucleic acid binding"/>
    <property type="evidence" value="ECO:0007669"/>
    <property type="project" value="InterPro"/>
</dbReference>
<gene>
    <name evidence="2" type="ORF">C7B45_17580</name>
</gene>
<reference evidence="2 3" key="1">
    <citation type="journal article" date="2014" name="BMC Genomics">
        <title>Comparison of environmental and isolate Sulfobacillus genomes reveals diverse carbon, sulfur, nitrogen, and hydrogen metabolisms.</title>
        <authorList>
            <person name="Justice N.B."/>
            <person name="Norman A."/>
            <person name="Brown C.T."/>
            <person name="Singh A."/>
            <person name="Thomas B.C."/>
            <person name="Banfield J.F."/>
        </authorList>
    </citation>
    <scope>NUCLEOTIDE SEQUENCE [LARGE SCALE GENOMIC DNA]</scope>
    <source>
        <strain evidence="2">AMDSBA3</strain>
    </source>
</reference>
<dbReference type="InterPro" id="IPR047655">
    <property type="entry name" value="Transpos_IS630-like"/>
</dbReference>
<dbReference type="SUPFAM" id="SSF53098">
    <property type="entry name" value="Ribonuclease H-like"/>
    <property type="match status" value="1"/>
</dbReference>
<name>A0A2T2WCF4_9FIRM</name>
<dbReference type="Gene3D" id="3.30.420.10">
    <property type="entry name" value="Ribonuclease H-like superfamily/Ribonuclease H"/>
    <property type="match status" value="1"/>
</dbReference>